<dbReference type="AlphaFoldDB" id="A0A1I5RT86"/>
<dbReference type="Pfam" id="PF09981">
    <property type="entry name" value="DUF2218"/>
    <property type="match status" value="1"/>
</dbReference>
<protein>
    <recommendedName>
        <fullName evidence="4">DUF2218 domain-containing protein</fullName>
    </recommendedName>
</protein>
<keyword evidence="3" id="KW-1185">Reference proteome</keyword>
<accession>A0A1I5RT86</accession>
<name>A0A1I5RT86_9SPHN</name>
<reference evidence="2 3" key="1">
    <citation type="submission" date="2016-10" db="EMBL/GenBank/DDBJ databases">
        <authorList>
            <person name="de Groot N.N."/>
        </authorList>
    </citation>
    <scope>NUCLEOTIDE SEQUENCE [LARGE SCALE GENOMIC DNA]</scope>
    <source>
        <strain evidence="2 3">CGMCC 1.9113</strain>
    </source>
</reference>
<dbReference type="STRING" id="634430.SAMN04488241_104107"/>
<evidence type="ECO:0000313" key="2">
    <source>
        <dbReference type="EMBL" id="SFP61703.1"/>
    </source>
</evidence>
<sequence>MADDLHDGGGDEPPVTGSVSVARVPTRSAGRYLQQLAKHWSHKMAVCFTAEEGTIDFPNGARLAMRAAGETLDLELTVPADGDVARMREVVASHLDRFAFREAPLTFDWRDGIT</sequence>
<dbReference type="Proteomes" id="UP000199586">
    <property type="component" value="Unassembled WGS sequence"/>
</dbReference>
<feature type="region of interest" description="Disordered" evidence="1">
    <location>
        <begin position="1"/>
        <end position="21"/>
    </location>
</feature>
<dbReference type="Gene3D" id="3.30.310.50">
    <property type="entry name" value="Alpha-D-phosphohexomutase, C-terminal domain"/>
    <property type="match status" value="1"/>
</dbReference>
<proteinExistence type="predicted"/>
<dbReference type="InterPro" id="IPR014543">
    <property type="entry name" value="UCP028291"/>
</dbReference>
<organism evidence="2 3">
    <name type="scientific">Sphingomonas rubra</name>
    <dbReference type="NCBI Taxonomy" id="634430"/>
    <lineage>
        <taxon>Bacteria</taxon>
        <taxon>Pseudomonadati</taxon>
        <taxon>Pseudomonadota</taxon>
        <taxon>Alphaproteobacteria</taxon>
        <taxon>Sphingomonadales</taxon>
        <taxon>Sphingomonadaceae</taxon>
        <taxon>Sphingomonas</taxon>
    </lineage>
</organism>
<evidence type="ECO:0000256" key="1">
    <source>
        <dbReference type="SAM" id="MobiDB-lite"/>
    </source>
</evidence>
<evidence type="ECO:0008006" key="4">
    <source>
        <dbReference type="Google" id="ProtNLM"/>
    </source>
</evidence>
<gene>
    <name evidence="2" type="ORF">SAMN04488241_104107</name>
</gene>
<evidence type="ECO:0000313" key="3">
    <source>
        <dbReference type="Proteomes" id="UP000199586"/>
    </source>
</evidence>
<dbReference type="RefSeq" id="WP_177200103.1">
    <property type="nucleotide sequence ID" value="NZ_FOXP01000004.1"/>
</dbReference>
<dbReference type="EMBL" id="FOXP01000004">
    <property type="protein sequence ID" value="SFP61703.1"/>
    <property type="molecule type" value="Genomic_DNA"/>
</dbReference>